<evidence type="ECO:0008006" key="5">
    <source>
        <dbReference type="Google" id="ProtNLM"/>
    </source>
</evidence>
<accession>A0A5M3W8P8</accession>
<organism evidence="3 4">
    <name type="scientific">Acrocarpospora corrugata</name>
    <dbReference type="NCBI Taxonomy" id="35763"/>
    <lineage>
        <taxon>Bacteria</taxon>
        <taxon>Bacillati</taxon>
        <taxon>Actinomycetota</taxon>
        <taxon>Actinomycetes</taxon>
        <taxon>Streptosporangiales</taxon>
        <taxon>Streptosporangiaceae</taxon>
        <taxon>Acrocarpospora</taxon>
    </lineage>
</organism>
<gene>
    <name evidence="3" type="ORF">Acor_72740</name>
</gene>
<dbReference type="EMBL" id="BLAD01000095">
    <property type="protein sequence ID" value="GES05206.1"/>
    <property type="molecule type" value="Genomic_DNA"/>
</dbReference>
<reference evidence="3 4" key="1">
    <citation type="submission" date="2019-10" db="EMBL/GenBank/DDBJ databases">
        <title>Whole genome shotgun sequence of Acrocarpospora corrugata NBRC 13972.</title>
        <authorList>
            <person name="Ichikawa N."/>
            <person name="Kimura A."/>
            <person name="Kitahashi Y."/>
            <person name="Komaki H."/>
            <person name="Oguchi A."/>
        </authorList>
    </citation>
    <scope>NUCLEOTIDE SEQUENCE [LARGE SCALE GENOMIC DNA]</scope>
    <source>
        <strain evidence="3 4">NBRC 13972</strain>
    </source>
</reference>
<evidence type="ECO:0000256" key="2">
    <source>
        <dbReference type="SAM" id="Phobius"/>
    </source>
</evidence>
<keyword evidence="4" id="KW-1185">Reference proteome</keyword>
<evidence type="ECO:0000313" key="3">
    <source>
        <dbReference type="EMBL" id="GES05206.1"/>
    </source>
</evidence>
<feature type="transmembrane region" description="Helical" evidence="2">
    <location>
        <begin position="69"/>
        <end position="90"/>
    </location>
</feature>
<keyword evidence="2" id="KW-0472">Membrane</keyword>
<feature type="transmembrane region" description="Helical" evidence="2">
    <location>
        <begin position="25"/>
        <end position="49"/>
    </location>
</feature>
<dbReference type="Proteomes" id="UP000334990">
    <property type="component" value="Unassembled WGS sequence"/>
</dbReference>
<protein>
    <recommendedName>
        <fullName evidence="5">Pentapeptide repeat-containing protein</fullName>
    </recommendedName>
</protein>
<keyword evidence="2" id="KW-0812">Transmembrane</keyword>
<comment type="caution">
    <text evidence="3">The sequence shown here is derived from an EMBL/GenBank/DDBJ whole genome shotgun (WGS) entry which is preliminary data.</text>
</comment>
<sequence>MAKKTELADPVEAVAEPRLARLGPVLALALTGAVALGAGLLLASLWVMGFPALAAVGTAGLPLARLLDLVKLSFGIIAGVGGTIALVVAYRRQKVLEAAERRQQRAERREDTKLFNERFATAADQLGHDSPAVRLAGIHALAGLADEAPSRGLRQTMIDVLCAFLRVPNRALTEGQPSPADVLEFGAMREIRRTILRIVTARLRDEAPNSWHGYDFDFSYVEFDEDDFAGVTFSGGVVDFTRAIFTGAVSFADIVVVGARVQFRRAHLSADIDFSRAKFLSGSVDFDAATVARGTIMFAGAEFGTGVASFAGLTVGADGRTDFRLATGQAPRGLADAARKSRGVDLPPGWLSSPD</sequence>
<dbReference type="RefSeq" id="WP_155341236.1">
    <property type="nucleotide sequence ID" value="NZ_BAAABN010000094.1"/>
</dbReference>
<keyword evidence="2" id="KW-1133">Transmembrane helix</keyword>
<dbReference type="AlphaFoldDB" id="A0A5M3W8P8"/>
<feature type="region of interest" description="Disordered" evidence="1">
    <location>
        <begin position="336"/>
        <end position="355"/>
    </location>
</feature>
<evidence type="ECO:0000313" key="4">
    <source>
        <dbReference type="Proteomes" id="UP000334990"/>
    </source>
</evidence>
<proteinExistence type="predicted"/>
<dbReference type="OrthoDB" id="8440251at2"/>
<evidence type="ECO:0000256" key="1">
    <source>
        <dbReference type="SAM" id="MobiDB-lite"/>
    </source>
</evidence>
<name>A0A5M3W8P8_9ACTN</name>